<dbReference type="WBParaSite" id="RSKR_0001187400.1">
    <property type="protein sequence ID" value="RSKR_0001187400.1"/>
    <property type="gene ID" value="RSKR_0001187400"/>
</dbReference>
<reference evidence="2" key="1">
    <citation type="submission" date="2016-11" db="UniProtKB">
        <authorList>
            <consortium name="WormBaseParasite"/>
        </authorList>
    </citation>
    <scope>IDENTIFICATION</scope>
    <source>
        <strain evidence="2">KR3021</strain>
    </source>
</reference>
<accession>A0AC35UI67</accession>
<protein>
    <submittedName>
        <fullName evidence="2">Cytochrome P450</fullName>
    </submittedName>
</protein>
<organism evidence="1 2">
    <name type="scientific">Rhabditophanes sp. KR3021</name>
    <dbReference type="NCBI Taxonomy" id="114890"/>
    <lineage>
        <taxon>Eukaryota</taxon>
        <taxon>Metazoa</taxon>
        <taxon>Ecdysozoa</taxon>
        <taxon>Nematoda</taxon>
        <taxon>Chromadorea</taxon>
        <taxon>Rhabditida</taxon>
        <taxon>Tylenchina</taxon>
        <taxon>Panagrolaimomorpha</taxon>
        <taxon>Strongyloidoidea</taxon>
        <taxon>Alloionematidae</taxon>
        <taxon>Rhabditophanes</taxon>
    </lineage>
</organism>
<proteinExistence type="predicted"/>
<sequence>MTEAFVKQGENFANRAMYEQFNQDFKKGYTGIFYARHDLWNPTRRFSLTTFRNLGFGKACLEEKVLDVTKHFIKKIKADSANEHTNIVSHVNVCVASIINSILFSYDFNDERIAEFEVLKKILEDQVQLFQSPQLLMLIPYYKYVRHVPFLRRGFQQFFACQQALFNFFRGQIKEHLANHDPDLNEEPRDFVGAFLQQMHKDEKEKVENSDFNMDQILSL</sequence>
<evidence type="ECO:0000313" key="2">
    <source>
        <dbReference type="WBParaSite" id="RSKR_0001187400.1"/>
    </source>
</evidence>
<dbReference type="Proteomes" id="UP000095286">
    <property type="component" value="Unplaced"/>
</dbReference>
<evidence type="ECO:0000313" key="1">
    <source>
        <dbReference type="Proteomes" id="UP000095286"/>
    </source>
</evidence>
<name>A0AC35UI67_9BILA</name>